<evidence type="ECO:0000256" key="14">
    <source>
        <dbReference type="ARBA" id="ARBA00047700"/>
    </source>
</evidence>
<keyword evidence="10" id="KW-0418">Kinase</keyword>
<evidence type="ECO:0000256" key="10">
    <source>
        <dbReference type="ARBA" id="ARBA00022777"/>
    </source>
</evidence>
<dbReference type="InterPro" id="IPR013815">
    <property type="entry name" value="ATP_grasp_subdomain_1"/>
</dbReference>
<organism evidence="16 17">
    <name type="scientific">candidate division CSSED10-310 bacterium</name>
    <dbReference type="NCBI Taxonomy" id="2855610"/>
    <lineage>
        <taxon>Bacteria</taxon>
        <taxon>Bacteria division CSSED10-310</taxon>
    </lineage>
</organism>
<comment type="catalytic activity">
    <reaction evidence="14">
        <text>pyruvate + ATP + H2O = phosphoenolpyruvate + AMP + phosphate + 2 H(+)</text>
        <dbReference type="Rhea" id="RHEA:11364"/>
        <dbReference type="ChEBI" id="CHEBI:15361"/>
        <dbReference type="ChEBI" id="CHEBI:15377"/>
        <dbReference type="ChEBI" id="CHEBI:15378"/>
        <dbReference type="ChEBI" id="CHEBI:30616"/>
        <dbReference type="ChEBI" id="CHEBI:43474"/>
        <dbReference type="ChEBI" id="CHEBI:58702"/>
        <dbReference type="ChEBI" id="CHEBI:456215"/>
        <dbReference type="EC" id="2.7.9.2"/>
    </reaction>
</comment>
<evidence type="ECO:0000256" key="12">
    <source>
        <dbReference type="ARBA" id="ARBA00022842"/>
    </source>
</evidence>
<evidence type="ECO:0000256" key="13">
    <source>
        <dbReference type="ARBA" id="ARBA00033470"/>
    </source>
</evidence>
<gene>
    <name evidence="16" type="ORF">ACFL27_03220</name>
</gene>
<dbReference type="Gene3D" id="3.30.1490.20">
    <property type="entry name" value="ATP-grasp fold, A domain"/>
    <property type="match status" value="1"/>
</dbReference>
<evidence type="ECO:0000256" key="8">
    <source>
        <dbReference type="ARBA" id="ARBA00022723"/>
    </source>
</evidence>
<evidence type="ECO:0000313" key="17">
    <source>
        <dbReference type="Proteomes" id="UP001594351"/>
    </source>
</evidence>
<accession>A0ABV6YSM0</accession>
<evidence type="ECO:0000256" key="6">
    <source>
        <dbReference type="ARBA" id="ARBA00021623"/>
    </source>
</evidence>
<dbReference type="SUPFAM" id="SSF56059">
    <property type="entry name" value="Glutathione synthetase ATP-binding domain-like"/>
    <property type="match status" value="1"/>
</dbReference>
<proteinExistence type="inferred from homology"/>
<comment type="cofactor">
    <cofactor evidence="1">
        <name>Mg(2+)</name>
        <dbReference type="ChEBI" id="CHEBI:18420"/>
    </cofactor>
</comment>
<protein>
    <recommendedName>
        <fullName evidence="6">Phosphoenolpyruvate synthase</fullName>
        <ecNumber evidence="5">2.7.9.2</ecNumber>
    </recommendedName>
    <alternativeName>
        <fullName evidence="13">Pyruvate, water dikinase</fullName>
    </alternativeName>
</protein>
<dbReference type="PANTHER" id="PTHR43030:SF1">
    <property type="entry name" value="PHOSPHOENOLPYRUVATE SYNTHASE"/>
    <property type="match status" value="1"/>
</dbReference>
<name>A0ABV6YSM0_UNCC1</name>
<evidence type="ECO:0000256" key="3">
    <source>
        <dbReference type="ARBA" id="ARBA00004742"/>
    </source>
</evidence>
<evidence type="ECO:0000256" key="11">
    <source>
        <dbReference type="ARBA" id="ARBA00022840"/>
    </source>
</evidence>
<comment type="function">
    <text evidence="2">Catalyzes the phosphorylation of pyruvate to phosphoenolpyruvate.</text>
</comment>
<keyword evidence="11" id="KW-0067">ATP-binding</keyword>
<dbReference type="Proteomes" id="UP001594351">
    <property type="component" value="Unassembled WGS sequence"/>
</dbReference>
<feature type="domain" description="Pyruvate phosphate dikinase AMP/ATP-binding" evidence="15">
    <location>
        <begin position="205"/>
        <end position="594"/>
    </location>
</feature>
<comment type="similarity">
    <text evidence="4">Belongs to the PEP-utilizing enzyme family.</text>
</comment>
<keyword evidence="7" id="KW-0808">Transferase</keyword>
<comment type="pathway">
    <text evidence="3">Carbohydrate biosynthesis; gluconeogenesis.</text>
</comment>
<evidence type="ECO:0000256" key="7">
    <source>
        <dbReference type="ARBA" id="ARBA00022679"/>
    </source>
</evidence>
<dbReference type="InterPro" id="IPR002192">
    <property type="entry name" value="PPDK_AMP/ATP-bd"/>
</dbReference>
<evidence type="ECO:0000256" key="1">
    <source>
        <dbReference type="ARBA" id="ARBA00001946"/>
    </source>
</evidence>
<evidence type="ECO:0000313" key="16">
    <source>
        <dbReference type="EMBL" id="MFC1849199.1"/>
    </source>
</evidence>
<dbReference type="InterPro" id="IPR006319">
    <property type="entry name" value="PEP_synth"/>
</dbReference>
<keyword evidence="9" id="KW-0547">Nucleotide-binding</keyword>
<evidence type="ECO:0000256" key="4">
    <source>
        <dbReference type="ARBA" id="ARBA00007837"/>
    </source>
</evidence>
<evidence type="ECO:0000259" key="15">
    <source>
        <dbReference type="Pfam" id="PF01326"/>
    </source>
</evidence>
<keyword evidence="8" id="KW-0479">Metal-binding</keyword>
<sequence length="787" mass="90167">MSEDYLENLDATSRPKVLAVHLGLIQYPILGAQIRVRMRETLFDRGIVDQVSFEREVREKAIRSQIRERMDDPFSQESEAVWQERLSKIRDILTEFYFAMNFKYDEFMNIVKNVLGQKKSDVGTIFLSFNPEIAPWKMLFTQARHIESLPEEKKKQLRHHLREIIVVLTKGMLSDQLSFLGIAKKTLHIGDLEWIYRRRIGRGKIGGKAGGIMLAKSILHNPDPEDPVDFQKIVSIPDSYFLGSDIIYEFVDENDLSEMVHQKYKPFDEIKSDFPSIIQRFLKARIPEPYRSQLRNMLAELGKVPLIVRSSSLLEDNFGVAFAGKYDSYFCPNQDTLENNLEELCDAIKKVYASIVSPDALAYRQHKGLIDYDERMAVLIQKVQGQQFSDYFFPVIAGVGFSHNPFIWNPRIDRNAGFLRIVLGLGTRAVDRLGSDYAKMVALSHPTLQPVKSNEEKILYSQKSMDLINLKTNLMETASIKEVINWKFPNLILTGSIETEGELRQILMIGPSTMKGNIIMTFEGLLKNQRFITIMRGILQKLERHYERPVDIEFTVDIVPGPPLDFHVNILQCRQQSKRAEEREFAIPTEIDEEQILLVSRRMVSAGRISNIRYVVYIDPEHYNHIEDDSVRVQLARIVGQLNNILEKEIFVLIGPGRWGSSNINLGVPVSYADIFNTRGLVEIAIPYGDTAPEASYGTHFFQDLVESNIYALPIYPGEKGAFFNYDFFRKSPNLLSDYLPQHDSLRDYLSIVDVKSVTGGKVLQIIMNARDGKAIGYLGTEEAVIR</sequence>
<dbReference type="Pfam" id="PF01326">
    <property type="entry name" value="PPDK_N"/>
    <property type="match status" value="1"/>
</dbReference>
<evidence type="ECO:0000256" key="5">
    <source>
        <dbReference type="ARBA" id="ARBA00011996"/>
    </source>
</evidence>
<evidence type="ECO:0000256" key="9">
    <source>
        <dbReference type="ARBA" id="ARBA00022741"/>
    </source>
</evidence>
<dbReference type="EC" id="2.7.9.2" evidence="5"/>
<evidence type="ECO:0000256" key="2">
    <source>
        <dbReference type="ARBA" id="ARBA00002988"/>
    </source>
</evidence>
<comment type="caution">
    <text evidence="16">The sequence shown here is derived from an EMBL/GenBank/DDBJ whole genome shotgun (WGS) entry which is preliminary data.</text>
</comment>
<dbReference type="PANTHER" id="PTHR43030">
    <property type="entry name" value="PHOSPHOENOLPYRUVATE SYNTHASE"/>
    <property type="match status" value="1"/>
</dbReference>
<reference evidence="16 17" key="1">
    <citation type="submission" date="2024-09" db="EMBL/GenBank/DDBJ databases">
        <title>Laminarin stimulates single cell rates of sulfate reduction while oxygen inhibits transcriptomic activity in coastal marine sediment.</title>
        <authorList>
            <person name="Lindsay M."/>
            <person name="Orcutt B."/>
            <person name="Emerson D."/>
            <person name="Stepanauskas R."/>
            <person name="D'Angelo T."/>
        </authorList>
    </citation>
    <scope>NUCLEOTIDE SEQUENCE [LARGE SCALE GENOMIC DNA]</scope>
    <source>
        <strain evidence="16">SAG AM-311-K15</strain>
    </source>
</reference>
<keyword evidence="12" id="KW-0460">Magnesium</keyword>
<dbReference type="EMBL" id="JBHPBY010000025">
    <property type="protein sequence ID" value="MFC1849199.1"/>
    <property type="molecule type" value="Genomic_DNA"/>
</dbReference>
<keyword evidence="17" id="KW-1185">Reference proteome</keyword>